<feature type="compositionally biased region" description="Pro residues" evidence="3">
    <location>
        <begin position="541"/>
        <end position="555"/>
    </location>
</feature>
<dbReference type="InterPro" id="IPR036028">
    <property type="entry name" value="SH3-like_dom_sf"/>
</dbReference>
<feature type="compositionally biased region" description="Pro residues" evidence="3">
    <location>
        <begin position="469"/>
        <end position="478"/>
    </location>
</feature>
<feature type="region of interest" description="Disordered" evidence="3">
    <location>
        <begin position="671"/>
        <end position="693"/>
    </location>
</feature>
<dbReference type="Gene3D" id="2.30.30.40">
    <property type="entry name" value="SH3 Domains"/>
    <property type="match status" value="1"/>
</dbReference>
<dbReference type="OrthoDB" id="207120at2759"/>
<dbReference type="InterPro" id="IPR001452">
    <property type="entry name" value="SH3_domain"/>
</dbReference>
<name>A0A5N6KWY4_9ROSI</name>
<evidence type="ECO:0000256" key="1">
    <source>
        <dbReference type="ARBA" id="ARBA00022443"/>
    </source>
</evidence>
<feature type="compositionally biased region" description="Acidic residues" evidence="3">
    <location>
        <begin position="422"/>
        <end position="434"/>
    </location>
</feature>
<dbReference type="PRINTS" id="PR00452">
    <property type="entry name" value="SH3DOMAIN"/>
</dbReference>
<dbReference type="EMBL" id="VIBQ01000014">
    <property type="protein sequence ID" value="KAB8349868.1"/>
    <property type="molecule type" value="Genomic_DNA"/>
</dbReference>
<dbReference type="InterPro" id="IPR057402">
    <property type="entry name" value="AIM3_BBC1_C"/>
</dbReference>
<dbReference type="PANTHER" id="PTHR45929">
    <property type="entry name" value="JAK PATHWAY SIGNAL TRANSDUCTION ADAPTOR MOLECULE"/>
    <property type="match status" value="1"/>
</dbReference>
<dbReference type="Pfam" id="PF00018">
    <property type="entry name" value="SH3_1"/>
    <property type="match status" value="1"/>
</dbReference>
<feature type="compositionally biased region" description="Polar residues" evidence="3">
    <location>
        <begin position="578"/>
        <end position="598"/>
    </location>
</feature>
<feature type="region of interest" description="Disordered" evidence="3">
    <location>
        <begin position="247"/>
        <end position="600"/>
    </location>
</feature>
<dbReference type="PANTHER" id="PTHR45929:SF6">
    <property type="entry name" value="SH3 DOMAIN PROTEIN (AFU_ORTHOLOGUE AFUA_2G10320)"/>
    <property type="match status" value="1"/>
</dbReference>
<proteinExistence type="predicted"/>
<dbReference type="SUPFAM" id="SSF50044">
    <property type="entry name" value="SH3-domain"/>
    <property type="match status" value="1"/>
</dbReference>
<dbReference type="AlphaFoldDB" id="A0A5N6KWY4"/>
<comment type="caution">
    <text evidence="5">The sequence shown here is derived from an EMBL/GenBank/DDBJ whole genome shotgun (WGS) entry which is preliminary data.</text>
</comment>
<keyword evidence="1 2" id="KW-0728">SH3 domain</keyword>
<feature type="compositionally biased region" description="Low complexity" evidence="3">
    <location>
        <begin position="84"/>
        <end position="99"/>
    </location>
</feature>
<feature type="compositionally biased region" description="Basic and acidic residues" evidence="3">
    <location>
        <begin position="671"/>
        <end position="685"/>
    </location>
</feature>
<feature type="compositionally biased region" description="Basic and acidic residues" evidence="3">
    <location>
        <begin position="103"/>
        <end position="117"/>
    </location>
</feature>
<feature type="region of interest" description="Disordered" evidence="3">
    <location>
        <begin position="64"/>
        <end position="235"/>
    </location>
</feature>
<dbReference type="InterPro" id="IPR050670">
    <property type="entry name" value="STAM"/>
</dbReference>
<organism evidence="5 6">
    <name type="scientific">Carpinus fangiana</name>
    <dbReference type="NCBI Taxonomy" id="176857"/>
    <lineage>
        <taxon>Eukaryota</taxon>
        <taxon>Viridiplantae</taxon>
        <taxon>Streptophyta</taxon>
        <taxon>Embryophyta</taxon>
        <taxon>Tracheophyta</taxon>
        <taxon>Spermatophyta</taxon>
        <taxon>Magnoliopsida</taxon>
        <taxon>eudicotyledons</taxon>
        <taxon>Gunneridae</taxon>
        <taxon>Pentapetalae</taxon>
        <taxon>rosids</taxon>
        <taxon>fabids</taxon>
        <taxon>Fagales</taxon>
        <taxon>Betulaceae</taxon>
        <taxon>Carpinus</taxon>
    </lineage>
</organism>
<feature type="compositionally biased region" description="Polar residues" evidence="3">
    <location>
        <begin position="405"/>
        <end position="421"/>
    </location>
</feature>
<dbReference type="SMART" id="SM00326">
    <property type="entry name" value="SH3"/>
    <property type="match status" value="1"/>
</dbReference>
<reference evidence="5 6" key="1">
    <citation type="submission" date="2019-06" db="EMBL/GenBank/DDBJ databases">
        <title>A chromosomal-level reference genome of Carpinus fangiana (Coryloideae, Betulaceae).</title>
        <authorList>
            <person name="Yang X."/>
            <person name="Wang Z."/>
            <person name="Zhang L."/>
            <person name="Hao G."/>
            <person name="Liu J."/>
            <person name="Yang Y."/>
        </authorList>
    </citation>
    <scope>NUCLEOTIDE SEQUENCE [LARGE SCALE GENOMIC DNA]</scope>
    <source>
        <strain evidence="5">Cfa_2016G</strain>
        <tissue evidence="5">Leaf</tissue>
    </source>
</reference>
<protein>
    <recommendedName>
        <fullName evidence="4">SH3 domain-containing protein</fullName>
    </recommendedName>
</protein>
<dbReference type="CDD" id="cd11887">
    <property type="entry name" value="SH3_Bbc1"/>
    <property type="match status" value="1"/>
</dbReference>
<dbReference type="Proteomes" id="UP000327013">
    <property type="component" value="Unassembled WGS sequence"/>
</dbReference>
<evidence type="ECO:0000256" key="2">
    <source>
        <dbReference type="PROSITE-ProRule" id="PRU00192"/>
    </source>
</evidence>
<feature type="domain" description="SH3" evidence="4">
    <location>
        <begin position="3"/>
        <end position="67"/>
    </location>
</feature>
<evidence type="ECO:0000256" key="3">
    <source>
        <dbReference type="SAM" id="MobiDB-lite"/>
    </source>
</evidence>
<evidence type="ECO:0000259" key="4">
    <source>
        <dbReference type="PROSITE" id="PS50002"/>
    </source>
</evidence>
<accession>A0A5N6KWY4</accession>
<evidence type="ECO:0000313" key="5">
    <source>
        <dbReference type="EMBL" id="KAB8349868.1"/>
    </source>
</evidence>
<dbReference type="PROSITE" id="PS50002">
    <property type="entry name" value="SH3"/>
    <property type="match status" value="1"/>
</dbReference>
<feature type="compositionally biased region" description="Pro residues" evidence="3">
    <location>
        <begin position="187"/>
        <end position="202"/>
    </location>
</feature>
<sequence>MSGPPFKVKAVHDYTSPHEEDLNFAVGDIITVTEEEDADWYVGEYVDASGAKKDGLFPRNFVEKFEPAAPPRPTRSRPKKEIVSEAAPSAPVPAEQASPTVPEEEHQVEPTPEKEVPAEPIPERTPAAPRPTEHREKSVKGAPPPVSEKPSSFKDRIAAFNKTAAPPIAPKPAGAPSGQTFIKKPFVAPPPARNSYVPPPKDSVPVQKVYRREEDPEIAEEQARAQQDAAAAVRRKMELRERMAKMSGGMGMPGMFAPMSVPAAPPKRTKSAKKATEPEDLSQRVPIPGIPPRLPTEDPEVSPLVETGPSKERAVPPPPPRPVDPIAVDVETEEAEVPIRGVPPPVPHSAARSEQSLPASPPSDRRAVPPIPGSLPSASVLTSPTSTEARPPPPPPPTMAPPSRQNTGQSTGPSTNQQQDSSDGESEYEGDYDTDIASGVPHKDALKSHNREASADETLSEGPRSPQQRPAPPPPPHQAPKARQSMDTPRGAPPPPPPPPRDGLEDEDYDPYRYSGIPAAAAGQLAESSVQEPSDPSLYSRPPPPVPREVPPSLPPQHHDTPQDIPIEMSGGRRSMEPRTSLTQPRRSLEQSRPSSDQGVIAHDVDLGSSAKWWTQPNTTPPVFQDRSDILFEIEETSSSKRGGRTTISRDVYVLFHDYSQTIVTARFDAKDPSDAQLEQRHEPPPPRPSQEVLEQAHSRFAGAIVSSASQLVNAAAVEGGTAHGLIRKCIASAPGALPPVGTRSYGALVYANLGNASVAQNDEIRPGDVVSFRNARFQGKHGAMHAKYSLDIPGEHAAVVSEWDGTKKKIRAWEQGRPDSSGKVSSKDKVKVESFKFGDLKSGEVKVWRVMDRGWVGWEGDGQ</sequence>
<dbReference type="Pfam" id="PF25459">
    <property type="entry name" value="AIM3_BBC1_C"/>
    <property type="match status" value="1"/>
</dbReference>
<feature type="compositionally biased region" description="Basic and acidic residues" evidence="3">
    <location>
        <begin position="441"/>
        <end position="454"/>
    </location>
</feature>
<feature type="compositionally biased region" description="Pro residues" evidence="3">
    <location>
        <begin position="390"/>
        <end position="400"/>
    </location>
</feature>
<feature type="compositionally biased region" description="Pro residues" evidence="3">
    <location>
        <begin position="491"/>
        <end position="501"/>
    </location>
</feature>
<dbReference type="InterPro" id="IPR035552">
    <property type="entry name" value="Mti1_SH3"/>
</dbReference>
<evidence type="ECO:0000313" key="6">
    <source>
        <dbReference type="Proteomes" id="UP000327013"/>
    </source>
</evidence>
<keyword evidence="6" id="KW-1185">Reference proteome</keyword>
<gene>
    <name evidence="5" type="ORF">FH972_023881</name>
</gene>